<dbReference type="RefSeq" id="WP_121907874.1">
    <property type="nucleotide sequence ID" value="NZ_REFC01000013.1"/>
</dbReference>
<proteinExistence type="predicted"/>
<organism evidence="3 4">
    <name type="scientific">Ulvibacter antarcticus</name>
    <dbReference type="NCBI Taxonomy" id="442714"/>
    <lineage>
        <taxon>Bacteria</taxon>
        <taxon>Pseudomonadati</taxon>
        <taxon>Bacteroidota</taxon>
        <taxon>Flavobacteriia</taxon>
        <taxon>Flavobacteriales</taxon>
        <taxon>Flavobacteriaceae</taxon>
        <taxon>Ulvibacter</taxon>
    </lineage>
</organism>
<gene>
    <name evidence="3" type="ORF">BXY75_2319</name>
</gene>
<evidence type="ECO:0000313" key="3">
    <source>
        <dbReference type="EMBL" id="RMA58937.1"/>
    </source>
</evidence>
<sequence length="1234" mass="141568">MIKITKHNFTTKLFTSILAFAIASCATYKPQSEVDEVTFDDEKPIHSFYIAGGLGNAKGGSNPSIEKLLKSHLDKASSQSTLLIVGDYMANKDHKELNKTLLKNHIELAKDFKGKTYFTPGENEWSSRNTKEIEWVEDYLKDNKIKNMEVEPNNVCPLEYIVVNDELDMILLDSEWFSSNWDGIEYINKKCPDINTKRRFLEELEGYIKDSRGKNLMIVMHHPIFSNGKRAGRNTFMESITPLPIIGSIYYELEDLASFSTENLNNLRYDYLRDMVSALALESDRVTFVSGHEESLQYLTGKGMHQIISGSLGARTGTKIDRAKITTIGGSLPFEGNFTYGAEGFAILDYYKDGSSKVRFITSETEHAYQVHDKFPKEKEEYPIPTFKEKTKTLPITSDDKKINKSGFYNFIWGKRYRSYFGQPVTADIAILDTLYSGLTIEKPGGGHQSFSARLVDGEGKEYAMRGLEKNALKFLRYKVKGIAYTEDEYKGTFAEEAVYDFFSTTHPYMQLVINPLAKSAGINHANTSLYYLPKQPGFGLLGEDYGDQLYFIEERPNDEQKDYEGYNRANPEVDGKIEQFESTTDVLEKLNEDEKYSIDQRAWIRARIFDMLIGDWDRHADQWRWAEYKVSDDDIRFIPIPRDRDAAFSKFDGIAIPIIKLILPDVRFWQSYGPEIKDVKWFNGEGNNLDRALLNEYDPSVWVEEAVLLQNQITDEVIEEAFNRLPKEVQDEASEAIKSSLKARLDNIDEIARRYGERMNETVIIHGTHKDDKFEIIRLPDGKTEVIGKRALKNKTDKIFFQRTFDRAITNEIWIYGLNDDDEFKVSGDGDREIMVRIVGGYGDDEFDISNKKNLKVYDWPYEKTEFKDKTPAHQFTKLYETNTYFWRNFNENNNILLPNLGFKTDDGLYIGLKDTYTNKGFNGEDFRYKHFLSANYFFDFTAVELEYKGTFANIIPNWNFEIEGYFTNENFANNFFGYGIDSVYDEEAVEMEFNRARMQQIKLKSGIAYRTIRIHGLFESYEVEQNPERFFTPANVNPAVFETNNYIGAEAAFEYKNEDAMDFPTRGFFVGAEIGYKSNVELENNNFGYASFKLGFDRKLISSGDLVLGSVAEIKGNFGNDFFFYHAPSIGGNNGLRGYRNERFSGKSYFYQSSDLKVRLARIVTAVVPITVGIYGGFDYGTVWVENSTADQWRTSQGGGVWIGGLNTFSLKAGYFVSEEDAQLQIGFGLGF</sequence>
<evidence type="ECO:0000256" key="1">
    <source>
        <dbReference type="SAM" id="SignalP"/>
    </source>
</evidence>
<accession>A0A3L9YH93</accession>
<dbReference type="AlphaFoldDB" id="A0A3L9YH93"/>
<evidence type="ECO:0000313" key="4">
    <source>
        <dbReference type="Proteomes" id="UP000271339"/>
    </source>
</evidence>
<dbReference type="Gene3D" id="2.40.160.50">
    <property type="entry name" value="membrane protein fhac: a member of the omp85/tpsb transporter family"/>
    <property type="match status" value="1"/>
</dbReference>
<keyword evidence="1" id="KW-0732">Signal</keyword>
<dbReference type="InterPro" id="IPR029052">
    <property type="entry name" value="Metallo-depent_PP-like"/>
</dbReference>
<dbReference type="PROSITE" id="PS51257">
    <property type="entry name" value="PROKAR_LIPOPROTEIN"/>
    <property type="match status" value="1"/>
</dbReference>
<dbReference type="InterPro" id="IPR005565">
    <property type="entry name" value="Hemolysn_activator_HlyB_C"/>
</dbReference>
<reference evidence="3 4" key="1">
    <citation type="submission" date="2018-10" db="EMBL/GenBank/DDBJ databases">
        <title>Genomic Encyclopedia of Archaeal and Bacterial Type Strains, Phase II (KMG-II): from individual species to whole genera.</title>
        <authorList>
            <person name="Goeker M."/>
        </authorList>
    </citation>
    <scope>NUCLEOTIDE SEQUENCE [LARGE SCALE GENOMIC DNA]</scope>
    <source>
        <strain evidence="3 4">DSM 23424</strain>
    </source>
</reference>
<name>A0A3L9YH93_9FLAO</name>
<dbReference type="OrthoDB" id="333971at2"/>
<dbReference type="Pfam" id="PF03865">
    <property type="entry name" value="ShlB"/>
    <property type="match status" value="1"/>
</dbReference>
<dbReference type="EMBL" id="REFC01000013">
    <property type="protein sequence ID" value="RMA58937.1"/>
    <property type="molecule type" value="Genomic_DNA"/>
</dbReference>
<dbReference type="Proteomes" id="UP000271339">
    <property type="component" value="Unassembled WGS sequence"/>
</dbReference>
<evidence type="ECO:0000259" key="2">
    <source>
        <dbReference type="Pfam" id="PF03865"/>
    </source>
</evidence>
<dbReference type="SUPFAM" id="SSF56300">
    <property type="entry name" value="Metallo-dependent phosphatases"/>
    <property type="match status" value="1"/>
</dbReference>
<comment type="caution">
    <text evidence="3">The sequence shown here is derived from an EMBL/GenBank/DDBJ whole genome shotgun (WGS) entry which is preliminary data.</text>
</comment>
<feature type="signal peptide" evidence="1">
    <location>
        <begin position="1"/>
        <end position="21"/>
    </location>
</feature>
<feature type="domain" description="Haemolysin activator HlyB C-terminal" evidence="2">
    <location>
        <begin position="1131"/>
        <end position="1194"/>
    </location>
</feature>
<keyword evidence="4" id="KW-1185">Reference proteome</keyword>
<dbReference type="Gene3D" id="3.60.21.10">
    <property type="match status" value="1"/>
</dbReference>
<protein>
    <recommendedName>
        <fullName evidence="2">Haemolysin activator HlyB C-terminal domain-containing protein</fullName>
    </recommendedName>
</protein>
<feature type="chain" id="PRO_5018301040" description="Haemolysin activator HlyB C-terminal domain-containing protein" evidence="1">
    <location>
        <begin position="22"/>
        <end position="1234"/>
    </location>
</feature>